<dbReference type="OrthoDB" id="5085611at2759"/>
<evidence type="ECO:0000313" key="2">
    <source>
        <dbReference type="EMBL" id="KAF5675946.1"/>
    </source>
</evidence>
<comment type="caution">
    <text evidence="2">The sequence shown here is derived from an EMBL/GenBank/DDBJ whole genome shotgun (WGS) entry which is preliminary data.</text>
</comment>
<dbReference type="Proteomes" id="UP000567885">
    <property type="component" value="Unassembled WGS sequence"/>
</dbReference>
<keyword evidence="3" id="KW-1185">Reference proteome</keyword>
<reference evidence="2 3" key="1">
    <citation type="submission" date="2020-05" db="EMBL/GenBank/DDBJ databases">
        <title>Identification and distribution of gene clusters putatively required for synthesis of sphingolipid metabolism inhibitors in phylogenetically diverse species of the filamentous fungus Fusarium.</title>
        <authorList>
            <person name="Kim H.-S."/>
            <person name="Busman M."/>
            <person name="Brown D.W."/>
            <person name="Divon H."/>
            <person name="Uhlig S."/>
            <person name="Proctor R.H."/>
        </authorList>
    </citation>
    <scope>NUCLEOTIDE SEQUENCE [LARGE SCALE GENOMIC DNA]</scope>
    <source>
        <strain evidence="2 3">NRRL 20693</strain>
    </source>
</reference>
<feature type="compositionally biased region" description="Low complexity" evidence="1">
    <location>
        <begin position="69"/>
        <end position="86"/>
    </location>
</feature>
<name>A0A8H5WXQ5_FUSHE</name>
<proteinExistence type="predicted"/>
<dbReference type="AlphaFoldDB" id="A0A8H5WXQ5"/>
<evidence type="ECO:0000256" key="1">
    <source>
        <dbReference type="SAM" id="MobiDB-lite"/>
    </source>
</evidence>
<dbReference type="EMBL" id="JAAGWQ010000036">
    <property type="protein sequence ID" value="KAF5675946.1"/>
    <property type="molecule type" value="Genomic_DNA"/>
</dbReference>
<sequence length="132" mass="14249">MIAAFGQGTDKIVHVSKASHCLSITPPALYLHQPTACTTMAMASRSGKRPHCDSIDSDSPVPTKKYKQATSFASDTSTTSTATDTAPSIELDYSSPQTPFCIDTLMPAFKNVQYDRPAYRSISPQPPSPRSH</sequence>
<protein>
    <submittedName>
        <fullName evidence="2">Uncharacterized protein</fullName>
    </submittedName>
</protein>
<evidence type="ECO:0000313" key="3">
    <source>
        <dbReference type="Proteomes" id="UP000567885"/>
    </source>
</evidence>
<feature type="region of interest" description="Disordered" evidence="1">
    <location>
        <begin position="47"/>
        <end position="91"/>
    </location>
</feature>
<gene>
    <name evidence="2" type="ORF">FHETE_2336</name>
</gene>
<organism evidence="2 3">
    <name type="scientific">Fusarium heterosporum</name>
    <dbReference type="NCBI Taxonomy" id="42747"/>
    <lineage>
        <taxon>Eukaryota</taxon>
        <taxon>Fungi</taxon>
        <taxon>Dikarya</taxon>
        <taxon>Ascomycota</taxon>
        <taxon>Pezizomycotina</taxon>
        <taxon>Sordariomycetes</taxon>
        <taxon>Hypocreomycetidae</taxon>
        <taxon>Hypocreales</taxon>
        <taxon>Nectriaceae</taxon>
        <taxon>Fusarium</taxon>
        <taxon>Fusarium heterosporum species complex</taxon>
    </lineage>
</organism>
<accession>A0A8H5WXQ5</accession>